<comment type="caution">
    <text evidence="1">The sequence shown here is derived from an EMBL/GenBank/DDBJ whole genome shotgun (WGS) entry which is preliminary data.</text>
</comment>
<dbReference type="Proteomes" id="UP000003639">
    <property type="component" value="Unassembled WGS sequence"/>
</dbReference>
<evidence type="ECO:0000313" key="1">
    <source>
        <dbReference type="EMBL" id="EDN01905.1"/>
    </source>
</evidence>
<dbReference type="EMBL" id="AAXG02000002">
    <property type="protein sequence ID" value="EDN01905.1"/>
    <property type="molecule type" value="Genomic_DNA"/>
</dbReference>
<reference evidence="1 2" key="2">
    <citation type="submission" date="2007-06" db="EMBL/GenBank/DDBJ databases">
        <title>Draft genome sequence of Pseudoflavonifractor capillosus ATCC 29799.</title>
        <authorList>
            <person name="Sudarsanam P."/>
            <person name="Ley R."/>
            <person name="Guruge J."/>
            <person name="Turnbaugh P.J."/>
            <person name="Mahowald M."/>
            <person name="Liep D."/>
            <person name="Gordon J."/>
        </authorList>
    </citation>
    <scope>NUCLEOTIDE SEQUENCE [LARGE SCALE GENOMIC DNA]</scope>
    <source>
        <strain evidence="1 2">ATCC 29799</strain>
    </source>
</reference>
<proteinExistence type="predicted"/>
<organism evidence="1 2">
    <name type="scientific">Pseudoflavonifractor capillosus ATCC 29799</name>
    <dbReference type="NCBI Taxonomy" id="411467"/>
    <lineage>
        <taxon>Bacteria</taxon>
        <taxon>Bacillati</taxon>
        <taxon>Bacillota</taxon>
        <taxon>Clostridia</taxon>
        <taxon>Eubacteriales</taxon>
        <taxon>Oscillospiraceae</taxon>
        <taxon>Pseudoflavonifractor</taxon>
    </lineage>
</organism>
<sequence length="52" mass="5977">MVQWSRSTALCGPENSRECGWRYDTTKALSCKEGQVSHPRYSRWGRDSAKNV</sequence>
<dbReference type="AlphaFoldDB" id="A6NPY0"/>
<evidence type="ECO:0000313" key="2">
    <source>
        <dbReference type="Proteomes" id="UP000003639"/>
    </source>
</evidence>
<accession>A6NPY0</accession>
<gene>
    <name evidence="1" type="ORF">BACCAP_00249</name>
</gene>
<protein>
    <submittedName>
        <fullName evidence="1">Uncharacterized protein</fullName>
    </submittedName>
</protein>
<name>A6NPY0_9FIRM</name>
<dbReference type="STRING" id="411467.BACCAP_00249"/>
<reference evidence="1 2" key="1">
    <citation type="submission" date="2007-04" db="EMBL/GenBank/DDBJ databases">
        <authorList>
            <person name="Fulton L."/>
            <person name="Clifton S."/>
            <person name="Fulton B."/>
            <person name="Xu J."/>
            <person name="Minx P."/>
            <person name="Pepin K.H."/>
            <person name="Johnson M."/>
            <person name="Thiruvilangam P."/>
            <person name="Bhonagiri V."/>
            <person name="Nash W.E."/>
            <person name="Mardis E.R."/>
            <person name="Wilson R.K."/>
        </authorList>
    </citation>
    <scope>NUCLEOTIDE SEQUENCE [LARGE SCALE GENOMIC DNA]</scope>
    <source>
        <strain evidence="1 2">ATCC 29799</strain>
    </source>
</reference>
<keyword evidence="2" id="KW-1185">Reference proteome</keyword>